<comment type="subcellular location">
    <subcellularLocation>
        <location evidence="1">Membrane</location>
    </subcellularLocation>
</comment>
<feature type="transmembrane region" description="Helical" evidence="5">
    <location>
        <begin position="75"/>
        <end position="95"/>
    </location>
</feature>
<dbReference type="InterPro" id="IPR017452">
    <property type="entry name" value="GPCR_Rhodpsn_7TM"/>
</dbReference>
<reference evidence="7" key="2">
    <citation type="submission" date="2020-11" db="EMBL/GenBank/DDBJ databases">
        <authorList>
            <person name="McCartney M.A."/>
            <person name="Auch B."/>
            <person name="Kono T."/>
            <person name="Mallez S."/>
            <person name="Becker A."/>
            <person name="Gohl D.M."/>
            <person name="Silverstein K.A.T."/>
            <person name="Koren S."/>
            <person name="Bechman K.B."/>
            <person name="Herman A."/>
            <person name="Abrahante J.E."/>
            <person name="Garbe J."/>
        </authorList>
    </citation>
    <scope>NUCLEOTIDE SEQUENCE</scope>
    <source>
        <strain evidence="7">Duluth1</strain>
        <tissue evidence="7">Whole animal</tissue>
    </source>
</reference>
<evidence type="ECO:0000256" key="4">
    <source>
        <dbReference type="ARBA" id="ARBA00023136"/>
    </source>
</evidence>
<feature type="transmembrane region" description="Helical" evidence="5">
    <location>
        <begin position="125"/>
        <end position="158"/>
    </location>
</feature>
<reference evidence="7" key="1">
    <citation type="journal article" date="2019" name="bioRxiv">
        <title>The Genome of the Zebra Mussel, Dreissena polymorpha: A Resource for Invasive Species Research.</title>
        <authorList>
            <person name="McCartney M.A."/>
            <person name="Auch B."/>
            <person name="Kono T."/>
            <person name="Mallez S."/>
            <person name="Zhang Y."/>
            <person name="Obille A."/>
            <person name="Becker A."/>
            <person name="Abrahante J.E."/>
            <person name="Garbe J."/>
            <person name="Badalamenti J.P."/>
            <person name="Herman A."/>
            <person name="Mangelson H."/>
            <person name="Liachko I."/>
            <person name="Sullivan S."/>
            <person name="Sone E.D."/>
            <person name="Koren S."/>
            <person name="Silverstein K.A.T."/>
            <person name="Beckman K.B."/>
            <person name="Gohl D.M."/>
        </authorList>
    </citation>
    <scope>NUCLEOTIDE SEQUENCE</scope>
    <source>
        <strain evidence="7">Duluth1</strain>
        <tissue evidence="7">Whole animal</tissue>
    </source>
</reference>
<dbReference type="SUPFAM" id="SSF81321">
    <property type="entry name" value="Family A G protein-coupled receptor-like"/>
    <property type="match status" value="1"/>
</dbReference>
<feature type="transmembrane region" description="Helical" evidence="5">
    <location>
        <begin position="186"/>
        <end position="206"/>
    </location>
</feature>
<keyword evidence="4 5" id="KW-0472">Membrane</keyword>
<feature type="transmembrane region" description="Helical" evidence="5">
    <location>
        <begin position="226"/>
        <end position="246"/>
    </location>
</feature>
<comment type="caution">
    <text evidence="7">The sequence shown here is derived from an EMBL/GenBank/DDBJ whole genome shotgun (WGS) entry which is preliminary data.</text>
</comment>
<evidence type="ECO:0000256" key="1">
    <source>
        <dbReference type="ARBA" id="ARBA00004370"/>
    </source>
</evidence>
<dbReference type="Pfam" id="PF10324">
    <property type="entry name" value="7TM_GPCR_Srw"/>
    <property type="match status" value="1"/>
</dbReference>
<keyword evidence="8" id="KW-1185">Reference proteome</keyword>
<dbReference type="GO" id="GO:0005886">
    <property type="term" value="C:plasma membrane"/>
    <property type="evidence" value="ECO:0007669"/>
    <property type="project" value="TreeGrafter"/>
</dbReference>
<sequence>MLAYLVYASYFYIYTQPDINRNHSQVWMYINMVSYHLVITFHNMAVWFTVSLAMFQYMIMCHNVTGHRMCCLHRAILTITIIAIATIIVCIPNYLASRVVKLTDFGFNSSGYYVYNSDLVLKHSFYIVFIFWFYGVFMKLVPCVMLSFLSAMVILAMYKASKQRLRLLEQTRSPDRDVNHLYNRTSWMLVFVVLFTVITEMPNGILAMLRGLNDIVYQEVYDNLGVVMDLIMLLNSVVNFVIYCSMSQQFRDTFKNIFAVKARCGKVYTVRKSDRTS</sequence>
<dbReference type="InterPro" id="IPR019427">
    <property type="entry name" value="7TM_GPCR_serpentine_rcpt_Srw"/>
</dbReference>
<organism evidence="7 8">
    <name type="scientific">Dreissena polymorpha</name>
    <name type="common">Zebra mussel</name>
    <name type="synonym">Mytilus polymorpha</name>
    <dbReference type="NCBI Taxonomy" id="45954"/>
    <lineage>
        <taxon>Eukaryota</taxon>
        <taxon>Metazoa</taxon>
        <taxon>Spiralia</taxon>
        <taxon>Lophotrochozoa</taxon>
        <taxon>Mollusca</taxon>
        <taxon>Bivalvia</taxon>
        <taxon>Autobranchia</taxon>
        <taxon>Heteroconchia</taxon>
        <taxon>Euheterodonta</taxon>
        <taxon>Imparidentia</taxon>
        <taxon>Neoheterodontei</taxon>
        <taxon>Myida</taxon>
        <taxon>Dreissenoidea</taxon>
        <taxon>Dreissenidae</taxon>
        <taxon>Dreissena</taxon>
    </lineage>
</organism>
<dbReference type="EMBL" id="JAIWYP010000005">
    <property type="protein sequence ID" value="KAH3817598.1"/>
    <property type="molecule type" value="Genomic_DNA"/>
</dbReference>
<evidence type="ECO:0000259" key="6">
    <source>
        <dbReference type="PROSITE" id="PS50262"/>
    </source>
</evidence>
<evidence type="ECO:0000256" key="3">
    <source>
        <dbReference type="ARBA" id="ARBA00022989"/>
    </source>
</evidence>
<dbReference type="CDD" id="cd14978">
    <property type="entry name" value="7tmA_FMRFamide_R-like"/>
    <property type="match status" value="1"/>
</dbReference>
<gene>
    <name evidence="7" type="ORF">DPMN_119137</name>
</gene>
<proteinExistence type="predicted"/>
<dbReference type="Proteomes" id="UP000828390">
    <property type="component" value="Unassembled WGS sequence"/>
</dbReference>
<evidence type="ECO:0000256" key="2">
    <source>
        <dbReference type="ARBA" id="ARBA00022692"/>
    </source>
</evidence>
<keyword evidence="3 5" id="KW-1133">Transmembrane helix</keyword>
<dbReference type="Gene3D" id="1.20.1070.10">
    <property type="entry name" value="Rhodopsin 7-helix transmembrane proteins"/>
    <property type="match status" value="1"/>
</dbReference>
<protein>
    <recommendedName>
        <fullName evidence="6">G-protein coupled receptors family 1 profile domain-containing protein</fullName>
    </recommendedName>
</protein>
<dbReference type="AlphaFoldDB" id="A0A9D4GIP7"/>
<name>A0A9D4GIP7_DREPO</name>
<evidence type="ECO:0000313" key="8">
    <source>
        <dbReference type="Proteomes" id="UP000828390"/>
    </source>
</evidence>
<evidence type="ECO:0000256" key="5">
    <source>
        <dbReference type="SAM" id="Phobius"/>
    </source>
</evidence>
<dbReference type="PANTHER" id="PTHR46273">
    <property type="entry name" value="MYOSUPPRESSIN RECEPTOR 1, ISOFORM B-RELATED"/>
    <property type="match status" value="1"/>
</dbReference>
<dbReference type="GO" id="GO:0008528">
    <property type="term" value="F:G protein-coupled peptide receptor activity"/>
    <property type="evidence" value="ECO:0007669"/>
    <property type="project" value="InterPro"/>
</dbReference>
<dbReference type="PROSITE" id="PS50262">
    <property type="entry name" value="G_PROTEIN_RECEP_F1_2"/>
    <property type="match status" value="1"/>
</dbReference>
<dbReference type="PANTHER" id="PTHR46273:SF4">
    <property type="entry name" value="AT19640P"/>
    <property type="match status" value="1"/>
</dbReference>
<evidence type="ECO:0000313" key="7">
    <source>
        <dbReference type="EMBL" id="KAH3817598.1"/>
    </source>
</evidence>
<dbReference type="InterPro" id="IPR053219">
    <property type="entry name" value="GPCR_Dmsr-1"/>
</dbReference>
<feature type="domain" description="G-protein coupled receptors family 1 profile" evidence="6">
    <location>
        <begin position="1"/>
        <end position="243"/>
    </location>
</feature>
<feature type="transmembrane region" description="Helical" evidence="5">
    <location>
        <begin position="33"/>
        <end position="55"/>
    </location>
</feature>
<accession>A0A9D4GIP7</accession>
<keyword evidence="2 5" id="KW-0812">Transmembrane</keyword>